<evidence type="ECO:0000313" key="2">
    <source>
        <dbReference type="Proteomes" id="UP000053647"/>
    </source>
</evidence>
<gene>
    <name evidence="1" type="ORF">PAXINDRAFT_18994</name>
</gene>
<proteinExistence type="predicted"/>
<organism evidence="1 2">
    <name type="scientific">Paxillus involutus ATCC 200175</name>
    <dbReference type="NCBI Taxonomy" id="664439"/>
    <lineage>
        <taxon>Eukaryota</taxon>
        <taxon>Fungi</taxon>
        <taxon>Dikarya</taxon>
        <taxon>Basidiomycota</taxon>
        <taxon>Agaricomycotina</taxon>
        <taxon>Agaricomycetes</taxon>
        <taxon>Agaricomycetidae</taxon>
        <taxon>Boletales</taxon>
        <taxon>Paxilineae</taxon>
        <taxon>Paxillaceae</taxon>
        <taxon>Paxillus</taxon>
    </lineage>
</organism>
<dbReference type="AlphaFoldDB" id="A0A0C9TKE5"/>
<dbReference type="EMBL" id="KN819771">
    <property type="protein sequence ID" value="KIJ07841.1"/>
    <property type="molecule type" value="Genomic_DNA"/>
</dbReference>
<dbReference type="HOGENOM" id="CLU_196213_0_0_1"/>
<reference evidence="2" key="2">
    <citation type="submission" date="2015-01" db="EMBL/GenBank/DDBJ databases">
        <title>Evolutionary Origins and Diversification of the Mycorrhizal Mutualists.</title>
        <authorList>
            <consortium name="DOE Joint Genome Institute"/>
            <consortium name="Mycorrhizal Genomics Consortium"/>
            <person name="Kohler A."/>
            <person name="Kuo A."/>
            <person name="Nagy L.G."/>
            <person name="Floudas D."/>
            <person name="Copeland A."/>
            <person name="Barry K.W."/>
            <person name="Cichocki N."/>
            <person name="Veneault-Fourrey C."/>
            <person name="LaButti K."/>
            <person name="Lindquist E.A."/>
            <person name="Lipzen A."/>
            <person name="Lundell T."/>
            <person name="Morin E."/>
            <person name="Murat C."/>
            <person name="Riley R."/>
            <person name="Ohm R."/>
            <person name="Sun H."/>
            <person name="Tunlid A."/>
            <person name="Henrissat B."/>
            <person name="Grigoriev I.V."/>
            <person name="Hibbett D.S."/>
            <person name="Martin F."/>
        </authorList>
    </citation>
    <scope>NUCLEOTIDE SEQUENCE [LARGE SCALE GENOMIC DNA]</scope>
    <source>
        <strain evidence="2">ATCC 200175</strain>
    </source>
</reference>
<protein>
    <submittedName>
        <fullName evidence="1">Uncharacterized protein</fullName>
    </submittedName>
</protein>
<dbReference type="OrthoDB" id="10316098at2759"/>
<reference evidence="1 2" key="1">
    <citation type="submission" date="2014-06" db="EMBL/GenBank/DDBJ databases">
        <authorList>
            <consortium name="DOE Joint Genome Institute"/>
            <person name="Kuo A."/>
            <person name="Kohler A."/>
            <person name="Nagy L.G."/>
            <person name="Floudas D."/>
            <person name="Copeland A."/>
            <person name="Barry K.W."/>
            <person name="Cichocki N."/>
            <person name="Veneault-Fourrey C."/>
            <person name="LaButti K."/>
            <person name="Lindquist E.A."/>
            <person name="Lipzen A."/>
            <person name="Lundell T."/>
            <person name="Morin E."/>
            <person name="Murat C."/>
            <person name="Sun H."/>
            <person name="Tunlid A."/>
            <person name="Henrissat B."/>
            <person name="Grigoriev I.V."/>
            <person name="Hibbett D.S."/>
            <person name="Martin F."/>
            <person name="Nordberg H.P."/>
            <person name="Cantor M.N."/>
            <person name="Hua S.X."/>
        </authorList>
    </citation>
    <scope>NUCLEOTIDE SEQUENCE [LARGE SCALE GENOMIC DNA]</scope>
    <source>
        <strain evidence="1 2">ATCC 200175</strain>
    </source>
</reference>
<evidence type="ECO:0000313" key="1">
    <source>
        <dbReference type="EMBL" id="KIJ07841.1"/>
    </source>
</evidence>
<sequence length="80" mass="8836">MEARAPSWWSLLRTLLNDEGAQRLGELRMDGEGDVDMASGVPSLEDDSEDYWDEEGGELQSLSIAKFMYFAWAGCAACIA</sequence>
<accession>A0A0C9TKE5</accession>
<keyword evidence="2" id="KW-1185">Reference proteome</keyword>
<name>A0A0C9TKE5_PAXIN</name>
<dbReference type="Proteomes" id="UP000053647">
    <property type="component" value="Unassembled WGS sequence"/>
</dbReference>